<protein>
    <submittedName>
        <fullName evidence="1">(California timema) hypothetical protein</fullName>
    </submittedName>
</protein>
<dbReference type="AlphaFoldDB" id="A0A7R9PD27"/>
<evidence type="ECO:0000313" key="1">
    <source>
        <dbReference type="EMBL" id="CAD7578492.1"/>
    </source>
</evidence>
<dbReference type="EMBL" id="OE187795">
    <property type="protein sequence ID" value="CAD7578492.1"/>
    <property type="molecule type" value="Genomic_DNA"/>
</dbReference>
<accession>A0A7R9PD27</accession>
<sequence>MDGVKCYLEELLVSFARALEKTIEKEISLSSQVAEEEWEVIRPSKADRRRTLLDLIKRDLSVSGRCGNCTCWRLKAGDTWSVGAHSLGQDLLQVGWWRPRSGLQLTDHVFPNLSILHGKYSPTTRVGMSITMVSSLRSSTNWQKDLTSGSNHKDSEASATIQAASDERYHIVLASNNQDGLSNVTRPDLKEALGLNPDLSLINIPWENIVTAVQQKKVTLYFLSHPGAGNHITGYLQLMKVMSYISEQKKVAWVVQAAQNSGASKFT</sequence>
<organism evidence="1">
    <name type="scientific">Timema californicum</name>
    <name type="common">California timema</name>
    <name type="synonym">Walking stick</name>
    <dbReference type="NCBI Taxonomy" id="61474"/>
    <lineage>
        <taxon>Eukaryota</taxon>
        <taxon>Metazoa</taxon>
        <taxon>Ecdysozoa</taxon>
        <taxon>Arthropoda</taxon>
        <taxon>Hexapoda</taxon>
        <taxon>Insecta</taxon>
        <taxon>Pterygota</taxon>
        <taxon>Neoptera</taxon>
        <taxon>Polyneoptera</taxon>
        <taxon>Phasmatodea</taxon>
        <taxon>Timematodea</taxon>
        <taxon>Timematoidea</taxon>
        <taxon>Timematidae</taxon>
        <taxon>Timema</taxon>
    </lineage>
</organism>
<proteinExistence type="predicted"/>
<name>A0A7R9PD27_TIMCA</name>
<reference evidence="1" key="1">
    <citation type="submission" date="2020-11" db="EMBL/GenBank/DDBJ databases">
        <authorList>
            <person name="Tran Van P."/>
        </authorList>
    </citation>
    <scope>NUCLEOTIDE SEQUENCE</scope>
</reference>
<gene>
    <name evidence="1" type="ORF">TCMB3V08_LOCUS11032</name>
</gene>